<evidence type="ECO:0008006" key="2">
    <source>
        <dbReference type="Google" id="ProtNLM"/>
    </source>
</evidence>
<protein>
    <recommendedName>
        <fullName evidence="2">Aspartyl/asparaginy/proline hydroxylase domain-containing protein</fullName>
    </recommendedName>
</protein>
<dbReference type="Gene3D" id="2.60.120.330">
    <property type="entry name" value="B-lactam Antibiotic, Isopenicillin N Synthase, Chain"/>
    <property type="match status" value="1"/>
</dbReference>
<dbReference type="EMBL" id="UINC01075100">
    <property type="protein sequence ID" value="SVC12952.1"/>
    <property type="molecule type" value="Genomic_DNA"/>
</dbReference>
<reference evidence="1" key="1">
    <citation type="submission" date="2018-05" db="EMBL/GenBank/DDBJ databases">
        <authorList>
            <person name="Lanie J.A."/>
            <person name="Ng W.-L."/>
            <person name="Kazmierczak K.M."/>
            <person name="Andrzejewski T.M."/>
            <person name="Davidsen T.M."/>
            <person name="Wayne K.J."/>
            <person name="Tettelin H."/>
            <person name="Glass J.I."/>
            <person name="Rusch D."/>
            <person name="Podicherti R."/>
            <person name="Tsui H.-C.T."/>
            <person name="Winkler M.E."/>
        </authorList>
    </citation>
    <scope>NUCLEOTIDE SEQUENCE</scope>
</reference>
<dbReference type="InterPro" id="IPR027443">
    <property type="entry name" value="IPNS-like_sf"/>
</dbReference>
<proteinExistence type="predicted"/>
<name>A0A382JNM4_9ZZZZ</name>
<gene>
    <name evidence="1" type="ORF">METZ01_LOCUS265806</name>
</gene>
<evidence type="ECO:0000313" key="1">
    <source>
        <dbReference type="EMBL" id="SVC12952.1"/>
    </source>
</evidence>
<organism evidence="1">
    <name type="scientific">marine metagenome</name>
    <dbReference type="NCBI Taxonomy" id="408172"/>
    <lineage>
        <taxon>unclassified sequences</taxon>
        <taxon>metagenomes</taxon>
        <taxon>ecological metagenomes</taxon>
    </lineage>
</organism>
<dbReference type="AlphaFoldDB" id="A0A382JNM4"/>
<sequence>MKKLSNSPYDIEQIQWEYNDLCDRLMEDMWFNSTEDSGKQTCLQYADNNSDRFTDGAGSFRDTDKVENDYSILNPFYKNTIFETIINDFKGFRARFMLMRKHTTYSIHADKAPRLHLAIDTHDDALFLFPYLPKRMLVNPQVLHIPANGHIYEVDTTEEHTFVNAGPDRVHLVMVKND</sequence>
<accession>A0A382JNM4</accession>